<accession>X1D2R6</accession>
<feature type="domain" description="DUF7487" evidence="1">
    <location>
        <begin position="1"/>
        <end position="138"/>
    </location>
</feature>
<evidence type="ECO:0000313" key="2">
    <source>
        <dbReference type="EMBL" id="GAH02530.1"/>
    </source>
</evidence>
<dbReference type="EMBL" id="BART01024263">
    <property type="protein sequence ID" value="GAH02530.1"/>
    <property type="molecule type" value="Genomic_DNA"/>
</dbReference>
<feature type="non-terminal residue" evidence="2">
    <location>
        <position position="161"/>
    </location>
</feature>
<dbReference type="Pfam" id="PF24308">
    <property type="entry name" value="DUF7487"/>
    <property type="match status" value="1"/>
</dbReference>
<dbReference type="InterPro" id="IPR055910">
    <property type="entry name" value="DUF7487"/>
</dbReference>
<gene>
    <name evidence="2" type="ORF">S01H4_43892</name>
</gene>
<proteinExistence type="predicted"/>
<dbReference type="AlphaFoldDB" id="X1D2R6"/>
<protein>
    <recommendedName>
        <fullName evidence="1">DUF7487 domain-containing protein</fullName>
    </recommendedName>
</protein>
<sequence>MEKTRNTNLERYGVEYPMQNEEVKEKSKDTNLERYGVEYASQNPEVMEKTRNTNLERYGVEYPTQNEEVKEKTKDTNLERYGVEYPIQNPEIFKKQKESAFAFKKYTFPSGRVTQYQGFEHFCFSDLMEEGIIEDDISNETGIIGIDKDIPEIWYLFEGKM</sequence>
<name>X1D2R6_9ZZZZ</name>
<evidence type="ECO:0000259" key="1">
    <source>
        <dbReference type="Pfam" id="PF24308"/>
    </source>
</evidence>
<organism evidence="2">
    <name type="scientific">marine sediment metagenome</name>
    <dbReference type="NCBI Taxonomy" id="412755"/>
    <lineage>
        <taxon>unclassified sequences</taxon>
        <taxon>metagenomes</taxon>
        <taxon>ecological metagenomes</taxon>
    </lineage>
</organism>
<comment type="caution">
    <text evidence="2">The sequence shown here is derived from an EMBL/GenBank/DDBJ whole genome shotgun (WGS) entry which is preliminary data.</text>
</comment>
<reference evidence="2" key="1">
    <citation type="journal article" date="2014" name="Front. Microbiol.">
        <title>High frequency of phylogenetically diverse reductive dehalogenase-homologous genes in deep subseafloor sedimentary metagenomes.</title>
        <authorList>
            <person name="Kawai M."/>
            <person name="Futagami T."/>
            <person name="Toyoda A."/>
            <person name="Takaki Y."/>
            <person name="Nishi S."/>
            <person name="Hori S."/>
            <person name="Arai W."/>
            <person name="Tsubouchi T."/>
            <person name="Morono Y."/>
            <person name="Uchiyama I."/>
            <person name="Ito T."/>
            <person name="Fujiyama A."/>
            <person name="Inagaki F."/>
            <person name="Takami H."/>
        </authorList>
    </citation>
    <scope>NUCLEOTIDE SEQUENCE</scope>
    <source>
        <strain evidence="2">Expedition CK06-06</strain>
    </source>
</reference>